<comment type="caution">
    <text evidence="1">The sequence shown here is derived from an EMBL/GenBank/DDBJ whole genome shotgun (WGS) entry which is preliminary data.</text>
</comment>
<proteinExistence type="predicted"/>
<dbReference type="AlphaFoldDB" id="A0A9P4N9X7"/>
<accession>A0A9P4N9X7</accession>
<dbReference type="Proteomes" id="UP000800093">
    <property type="component" value="Unassembled WGS sequence"/>
</dbReference>
<dbReference type="EMBL" id="ML986582">
    <property type="protein sequence ID" value="KAF2269327.1"/>
    <property type="molecule type" value="Genomic_DNA"/>
</dbReference>
<keyword evidence="2" id="KW-1185">Reference proteome</keyword>
<organism evidence="1 2">
    <name type="scientific">Lojkania enalia</name>
    <dbReference type="NCBI Taxonomy" id="147567"/>
    <lineage>
        <taxon>Eukaryota</taxon>
        <taxon>Fungi</taxon>
        <taxon>Dikarya</taxon>
        <taxon>Ascomycota</taxon>
        <taxon>Pezizomycotina</taxon>
        <taxon>Dothideomycetes</taxon>
        <taxon>Pleosporomycetidae</taxon>
        <taxon>Pleosporales</taxon>
        <taxon>Pleosporales incertae sedis</taxon>
        <taxon>Lojkania</taxon>
    </lineage>
</organism>
<gene>
    <name evidence="1" type="ORF">CC78DRAFT_277580</name>
</gene>
<name>A0A9P4N9X7_9PLEO</name>
<sequence>MILGIQGWLHLKDMEKFCEFYLLFLFWFCYLVRQKKIEQDTYHEVDRIEVIHSPFVPRLLCGCILALDLDSIIKIYTSRLSLPEYYMARIHYTYSRT</sequence>
<reference evidence="2" key="1">
    <citation type="journal article" date="2020" name="Stud. Mycol.">
        <title>101 Dothideomycetes genomes: A test case for predicting lifestyles and emergence of pathogens.</title>
        <authorList>
            <person name="Haridas S."/>
            <person name="Albert R."/>
            <person name="Binder M."/>
            <person name="Bloem J."/>
            <person name="LaButti K."/>
            <person name="Salamov A."/>
            <person name="Andreopoulos B."/>
            <person name="Baker S."/>
            <person name="Barry K."/>
            <person name="Bills G."/>
            <person name="Bluhm B."/>
            <person name="Cannon C."/>
            <person name="Castanera R."/>
            <person name="Culley D."/>
            <person name="Daum C."/>
            <person name="Ezra D."/>
            <person name="Gonzalez J."/>
            <person name="Henrissat B."/>
            <person name="Kuo A."/>
            <person name="Liang C."/>
            <person name="Lipzen A."/>
            <person name="Lutzoni F."/>
            <person name="Magnuson J."/>
            <person name="Mondo S."/>
            <person name="Nolan M."/>
            <person name="Ohm R."/>
            <person name="Pangilinan J."/>
            <person name="Park H.-J."/>
            <person name="Ramirez L."/>
            <person name="Alfaro M."/>
            <person name="Sun H."/>
            <person name="Tritt A."/>
            <person name="Yoshinaga Y."/>
            <person name="Zwiers L.-H."/>
            <person name="Turgeon B."/>
            <person name="Goodwin S."/>
            <person name="Spatafora J."/>
            <person name="Crous P."/>
            <person name="Grigoriev I."/>
        </authorList>
    </citation>
    <scope>NUCLEOTIDE SEQUENCE [LARGE SCALE GENOMIC DNA]</scope>
    <source>
        <strain evidence="2">CBS 304.66</strain>
    </source>
</reference>
<evidence type="ECO:0000313" key="2">
    <source>
        <dbReference type="Proteomes" id="UP000800093"/>
    </source>
</evidence>
<protein>
    <submittedName>
        <fullName evidence="1">Uncharacterized protein</fullName>
    </submittedName>
</protein>
<evidence type="ECO:0000313" key="1">
    <source>
        <dbReference type="EMBL" id="KAF2269327.1"/>
    </source>
</evidence>